<reference evidence="1" key="1">
    <citation type="submission" date="2022-08" db="EMBL/GenBank/DDBJ databases">
        <title>Genome Sequence of Lecanicillium fungicola.</title>
        <authorList>
            <person name="Buettner E."/>
        </authorList>
    </citation>
    <scope>NUCLEOTIDE SEQUENCE</scope>
    <source>
        <strain evidence="1">Babe33</strain>
    </source>
</reference>
<sequence length="491" mass="54752">MAETKVPVPWTSPDYVPEPYDGPPRNIAYIDAIKFDRSLQPKSYEIEGTHKDSTVLFLDVEIIDATGKPPYRGDVLITGERFAAVGNVDNKEQLTKDPKVRVFHGRGRTLIPGLGDAHTHFTWNGGDLNRLGELGVEEHVLLTARSAACYIDSGYTMCFGAASAKDRLDVVIRDAINNGDIPGPRYLANGKEMARRDGELVAGITAYADGPDEMREVIQHHIAIGVDQIKLSMSGEEITEVRSAQDCYFTDEETAACVEEGHKHGKRLCAHARARDSVKMCVRHGVDVIYHASYIDEEGMDMLEENKHKHIVAPGINWLIGTLYDAASFGYANEKAEEVGYKRELEHAIRGLREMHKRGIVVLPGGDYGFAWTPHGTYARDLAHFQRLLGFTAHESLIAATYGVAKLFMRSHEMGQIKVGNYADCVLVDGNPLDDIEVLQEHSKLNIIMINGRVHKAGRKEYIGPREQLDQHTIIEDSDFPEAKKNMQKNY</sequence>
<evidence type="ECO:0000313" key="1">
    <source>
        <dbReference type="EMBL" id="KAJ2983853.1"/>
    </source>
</evidence>
<proteinExistence type="predicted"/>
<keyword evidence="2" id="KW-1185">Reference proteome</keyword>
<dbReference type="EMBL" id="JANJQO010000014">
    <property type="protein sequence ID" value="KAJ2983853.1"/>
    <property type="molecule type" value="Genomic_DNA"/>
</dbReference>
<protein>
    <submittedName>
        <fullName evidence="1">Uncharacterized protein</fullName>
    </submittedName>
</protein>
<organism evidence="1 2">
    <name type="scientific">Zarea fungicola</name>
    <dbReference type="NCBI Taxonomy" id="93591"/>
    <lineage>
        <taxon>Eukaryota</taxon>
        <taxon>Fungi</taxon>
        <taxon>Dikarya</taxon>
        <taxon>Ascomycota</taxon>
        <taxon>Pezizomycotina</taxon>
        <taxon>Sordariomycetes</taxon>
        <taxon>Hypocreomycetidae</taxon>
        <taxon>Hypocreales</taxon>
        <taxon>Cordycipitaceae</taxon>
        <taxon>Zarea</taxon>
    </lineage>
</organism>
<dbReference type="Proteomes" id="UP001143910">
    <property type="component" value="Unassembled WGS sequence"/>
</dbReference>
<evidence type="ECO:0000313" key="2">
    <source>
        <dbReference type="Proteomes" id="UP001143910"/>
    </source>
</evidence>
<name>A0ACC1NZX7_9HYPO</name>
<gene>
    <name evidence="1" type="ORF">NQ176_g382</name>
</gene>
<accession>A0ACC1NZX7</accession>
<comment type="caution">
    <text evidence="1">The sequence shown here is derived from an EMBL/GenBank/DDBJ whole genome shotgun (WGS) entry which is preliminary data.</text>
</comment>